<name>A0ABT8L5E1_9BACT</name>
<evidence type="ECO:0000259" key="1">
    <source>
        <dbReference type="Pfam" id="PF18962"/>
    </source>
</evidence>
<organism evidence="2 3">
    <name type="scientific">Agaribacillus aureus</name>
    <dbReference type="NCBI Taxonomy" id="3051825"/>
    <lineage>
        <taxon>Bacteria</taxon>
        <taxon>Pseudomonadati</taxon>
        <taxon>Bacteroidota</taxon>
        <taxon>Cytophagia</taxon>
        <taxon>Cytophagales</taxon>
        <taxon>Splendidivirgaceae</taxon>
        <taxon>Agaribacillus</taxon>
    </lineage>
</organism>
<evidence type="ECO:0000313" key="3">
    <source>
        <dbReference type="Proteomes" id="UP001172083"/>
    </source>
</evidence>
<accession>A0ABT8L5E1</accession>
<sequence length="107" mass="12215">MRQAYLDNGWDGFGSITEEQQVLTARSNNEFRNFTVYPNPTRDKVHIDPGLGQELKQVNIYTMTGAYLYSENGLEINTGRLSRGTYLSEIVTQTGDRSMKRVIYTVI</sequence>
<proteinExistence type="predicted"/>
<dbReference type="Proteomes" id="UP001172083">
    <property type="component" value="Unassembled WGS sequence"/>
</dbReference>
<feature type="domain" description="Secretion system C-terminal sorting" evidence="1">
    <location>
        <begin position="36"/>
        <end position="103"/>
    </location>
</feature>
<protein>
    <submittedName>
        <fullName evidence="2">T9SS type A sorting domain-containing protein</fullName>
    </submittedName>
</protein>
<dbReference type="EMBL" id="JAUJEB010000001">
    <property type="protein sequence ID" value="MDN5212491.1"/>
    <property type="molecule type" value="Genomic_DNA"/>
</dbReference>
<dbReference type="NCBIfam" id="TIGR04183">
    <property type="entry name" value="Por_Secre_tail"/>
    <property type="match status" value="1"/>
</dbReference>
<dbReference type="RefSeq" id="WP_346757808.1">
    <property type="nucleotide sequence ID" value="NZ_JAUJEB010000001.1"/>
</dbReference>
<evidence type="ECO:0000313" key="2">
    <source>
        <dbReference type="EMBL" id="MDN5212491.1"/>
    </source>
</evidence>
<keyword evidence="3" id="KW-1185">Reference proteome</keyword>
<dbReference type="Pfam" id="PF18962">
    <property type="entry name" value="Por_Secre_tail"/>
    <property type="match status" value="1"/>
</dbReference>
<reference evidence="2" key="1">
    <citation type="submission" date="2023-06" db="EMBL/GenBank/DDBJ databases">
        <title>Genomic of Agaribacillus aureum.</title>
        <authorList>
            <person name="Wang G."/>
        </authorList>
    </citation>
    <scope>NUCLEOTIDE SEQUENCE</scope>
    <source>
        <strain evidence="2">BMA12</strain>
    </source>
</reference>
<gene>
    <name evidence="2" type="ORF">QQ020_10560</name>
</gene>
<comment type="caution">
    <text evidence="2">The sequence shown here is derived from an EMBL/GenBank/DDBJ whole genome shotgun (WGS) entry which is preliminary data.</text>
</comment>
<dbReference type="InterPro" id="IPR026444">
    <property type="entry name" value="Secre_tail"/>
</dbReference>